<dbReference type="EMBL" id="CM001217">
    <property type="protein sequence ID" value="KEH43465.1"/>
    <property type="molecule type" value="Genomic_DNA"/>
</dbReference>
<proteinExistence type="predicted"/>
<dbReference type="InterPro" id="IPR058192">
    <property type="entry name" value="WHD_ROQ1-like"/>
</dbReference>
<keyword evidence="1" id="KW-0677">Repeat</keyword>
<dbReference type="AlphaFoldDB" id="A0A072VZI2"/>
<protein>
    <submittedName>
        <fullName evidence="3">Disease resistance protein (TIR-NBS-LRR class), putative</fullName>
    </submittedName>
</protein>
<dbReference type="HOGENOM" id="CLU_2227089_0_0_1"/>
<evidence type="ECO:0000256" key="1">
    <source>
        <dbReference type="ARBA" id="ARBA00022737"/>
    </source>
</evidence>
<dbReference type="PANTHER" id="PTHR11017:SF512">
    <property type="entry name" value="ADP-RIBOSYL CYCLASE_CYCLIC ADP-RIBOSE HYDROLASE"/>
    <property type="match status" value="1"/>
</dbReference>
<sequence>MSSHWQQELNSYPYLEISNNVVSYAKGNHLALKVLGSFLRTKNIGIRNLLDKALVTITLNSHIEIHDLIQEMDRQIVREESIKNPGKRSRLWNASEICDVLTNNNV</sequence>
<reference evidence="3 5" key="1">
    <citation type="journal article" date="2011" name="Nature">
        <title>The Medicago genome provides insight into the evolution of rhizobial symbioses.</title>
        <authorList>
            <person name="Young N.D."/>
            <person name="Debelle F."/>
            <person name="Oldroyd G.E."/>
            <person name="Geurts R."/>
            <person name="Cannon S.B."/>
            <person name="Udvardi M.K."/>
            <person name="Benedito V.A."/>
            <person name="Mayer K.F."/>
            <person name="Gouzy J."/>
            <person name="Schoof H."/>
            <person name="Van de Peer Y."/>
            <person name="Proost S."/>
            <person name="Cook D.R."/>
            <person name="Meyers B.C."/>
            <person name="Spannagl M."/>
            <person name="Cheung F."/>
            <person name="De Mita S."/>
            <person name="Krishnakumar V."/>
            <person name="Gundlach H."/>
            <person name="Zhou S."/>
            <person name="Mudge J."/>
            <person name="Bharti A.K."/>
            <person name="Murray J.D."/>
            <person name="Naoumkina M.A."/>
            <person name="Rosen B."/>
            <person name="Silverstein K.A."/>
            <person name="Tang H."/>
            <person name="Rombauts S."/>
            <person name="Zhao P.X."/>
            <person name="Zhou P."/>
            <person name="Barbe V."/>
            <person name="Bardou P."/>
            <person name="Bechner M."/>
            <person name="Bellec A."/>
            <person name="Berger A."/>
            <person name="Berges H."/>
            <person name="Bidwell S."/>
            <person name="Bisseling T."/>
            <person name="Choisne N."/>
            <person name="Couloux A."/>
            <person name="Denny R."/>
            <person name="Deshpande S."/>
            <person name="Dai X."/>
            <person name="Doyle J.J."/>
            <person name="Dudez A.M."/>
            <person name="Farmer A.D."/>
            <person name="Fouteau S."/>
            <person name="Franken C."/>
            <person name="Gibelin C."/>
            <person name="Gish J."/>
            <person name="Goldstein S."/>
            <person name="Gonzalez A.J."/>
            <person name="Green P.J."/>
            <person name="Hallab A."/>
            <person name="Hartog M."/>
            <person name="Hua A."/>
            <person name="Humphray S.J."/>
            <person name="Jeong D.H."/>
            <person name="Jing Y."/>
            <person name="Jocker A."/>
            <person name="Kenton S.M."/>
            <person name="Kim D.J."/>
            <person name="Klee K."/>
            <person name="Lai H."/>
            <person name="Lang C."/>
            <person name="Lin S."/>
            <person name="Macmil S.L."/>
            <person name="Magdelenat G."/>
            <person name="Matthews L."/>
            <person name="McCorrison J."/>
            <person name="Monaghan E.L."/>
            <person name="Mun J.H."/>
            <person name="Najar F.Z."/>
            <person name="Nicholson C."/>
            <person name="Noirot C."/>
            <person name="O'Bleness M."/>
            <person name="Paule C.R."/>
            <person name="Poulain J."/>
            <person name="Prion F."/>
            <person name="Qin B."/>
            <person name="Qu C."/>
            <person name="Retzel E.F."/>
            <person name="Riddle C."/>
            <person name="Sallet E."/>
            <person name="Samain S."/>
            <person name="Samson N."/>
            <person name="Sanders I."/>
            <person name="Saurat O."/>
            <person name="Scarpelli C."/>
            <person name="Schiex T."/>
            <person name="Segurens B."/>
            <person name="Severin A.J."/>
            <person name="Sherrier D.J."/>
            <person name="Shi R."/>
            <person name="Sims S."/>
            <person name="Singer S.R."/>
            <person name="Sinharoy S."/>
            <person name="Sterck L."/>
            <person name="Viollet A."/>
            <person name="Wang B.B."/>
            <person name="Wang K."/>
            <person name="Wang M."/>
            <person name="Wang X."/>
            <person name="Warfsmann J."/>
            <person name="Weissenbach J."/>
            <person name="White D.D."/>
            <person name="White J.D."/>
            <person name="Wiley G.B."/>
            <person name="Wincker P."/>
            <person name="Xing Y."/>
            <person name="Yang L."/>
            <person name="Yao Z."/>
            <person name="Ying F."/>
            <person name="Zhai J."/>
            <person name="Zhou L."/>
            <person name="Zuber A."/>
            <person name="Denarie J."/>
            <person name="Dixon R.A."/>
            <person name="May G.D."/>
            <person name="Schwartz D.C."/>
            <person name="Rogers J."/>
            <person name="Quetier F."/>
            <person name="Town C.D."/>
            <person name="Roe B.A."/>
        </authorList>
    </citation>
    <scope>NUCLEOTIDE SEQUENCE [LARGE SCALE GENOMIC DNA]</scope>
    <source>
        <strain evidence="3">A17</strain>
        <strain evidence="4 5">cv. Jemalong A17</strain>
    </source>
</reference>
<evidence type="ECO:0000313" key="5">
    <source>
        <dbReference type="Proteomes" id="UP000002051"/>
    </source>
</evidence>
<dbReference type="InterPro" id="IPR044974">
    <property type="entry name" value="Disease_R_plants"/>
</dbReference>
<keyword evidence="5" id="KW-1185">Reference proteome</keyword>
<name>A0A072VZI2_MEDTR</name>
<reference evidence="4" key="3">
    <citation type="submission" date="2015-04" db="UniProtKB">
        <authorList>
            <consortium name="EnsemblPlants"/>
        </authorList>
    </citation>
    <scope>IDENTIFICATION</scope>
    <source>
        <strain evidence="4">cv. Jemalong A17</strain>
    </source>
</reference>
<reference evidence="3 5" key="2">
    <citation type="journal article" date="2014" name="BMC Genomics">
        <title>An improved genome release (version Mt4.0) for the model legume Medicago truncatula.</title>
        <authorList>
            <person name="Tang H."/>
            <person name="Krishnakumar V."/>
            <person name="Bidwell S."/>
            <person name="Rosen B."/>
            <person name="Chan A."/>
            <person name="Zhou S."/>
            <person name="Gentzbittel L."/>
            <person name="Childs K.L."/>
            <person name="Yandell M."/>
            <person name="Gundlach H."/>
            <person name="Mayer K.F."/>
            <person name="Schwartz D.C."/>
            <person name="Town C.D."/>
        </authorList>
    </citation>
    <scope>GENOME REANNOTATION</scope>
    <source>
        <strain evidence="3">A17</strain>
        <strain evidence="4 5">cv. Jemalong A17</strain>
    </source>
</reference>
<evidence type="ECO:0000313" key="4">
    <source>
        <dbReference type="EnsemblPlants" id="KEH43465"/>
    </source>
</evidence>
<evidence type="ECO:0000313" key="3">
    <source>
        <dbReference type="EMBL" id="KEH43465.1"/>
    </source>
</evidence>
<accession>A0A072VZI2</accession>
<organism evidence="3 5">
    <name type="scientific">Medicago truncatula</name>
    <name type="common">Barrel medic</name>
    <name type="synonym">Medicago tribuloides</name>
    <dbReference type="NCBI Taxonomy" id="3880"/>
    <lineage>
        <taxon>Eukaryota</taxon>
        <taxon>Viridiplantae</taxon>
        <taxon>Streptophyta</taxon>
        <taxon>Embryophyta</taxon>
        <taxon>Tracheophyta</taxon>
        <taxon>Spermatophyta</taxon>
        <taxon>Magnoliopsida</taxon>
        <taxon>eudicotyledons</taxon>
        <taxon>Gunneridae</taxon>
        <taxon>Pentapetalae</taxon>
        <taxon>rosids</taxon>
        <taxon>fabids</taxon>
        <taxon>Fabales</taxon>
        <taxon>Fabaceae</taxon>
        <taxon>Papilionoideae</taxon>
        <taxon>50 kb inversion clade</taxon>
        <taxon>NPAAA clade</taxon>
        <taxon>Hologalegina</taxon>
        <taxon>IRL clade</taxon>
        <taxon>Trifolieae</taxon>
        <taxon>Medicago</taxon>
    </lineage>
</organism>
<dbReference type="Proteomes" id="UP000002051">
    <property type="component" value="Unassembled WGS sequence"/>
</dbReference>
<dbReference type="PANTHER" id="PTHR11017">
    <property type="entry name" value="LEUCINE-RICH REPEAT-CONTAINING PROTEIN"/>
    <property type="match status" value="1"/>
</dbReference>
<dbReference type="Pfam" id="PF23282">
    <property type="entry name" value="WHD_ROQ1"/>
    <property type="match status" value="1"/>
</dbReference>
<gene>
    <name evidence="3" type="ordered locus">MTR_1g094075</name>
</gene>
<feature type="domain" description="Disease resistance protein Roq1-like winged-helix" evidence="2">
    <location>
        <begin position="42"/>
        <end position="81"/>
    </location>
</feature>
<evidence type="ECO:0000259" key="2">
    <source>
        <dbReference type="Pfam" id="PF23282"/>
    </source>
</evidence>
<dbReference type="EnsemblPlants" id="KEH43465">
    <property type="protein sequence ID" value="KEH43465"/>
    <property type="gene ID" value="MTR_1g094075"/>
</dbReference>
<dbReference type="GO" id="GO:0006952">
    <property type="term" value="P:defense response"/>
    <property type="evidence" value="ECO:0007669"/>
    <property type="project" value="InterPro"/>
</dbReference>